<evidence type="ECO:0000313" key="3">
    <source>
        <dbReference type="Proteomes" id="UP001299970"/>
    </source>
</evidence>
<feature type="transmembrane region" description="Helical" evidence="1">
    <location>
        <begin position="161"/>
        <end position="184"/>
    </location>
</feature>
<organism evidence="2 3">
    <name type="scientific">Pseudonocardia alaniniphila</name>
    <dbReference type="NCBI Taxonomy" id="75291"/>
    <lineage>
        <taxon>Bacteria</taxon>
        <taxon>Bacillati</taxon>
        <taxon>Actinomycetota</taxon>
        <taxon>Actinomycetes</taxon>
        <taxon>Pseudonocardiales</taxon>
        <taxon>Pseudonocardiaceae</taxon>
        <taxon>Pseudonocardia</taxon>
    </lineage>
</organism>
<keyword evidence="3" id="KW-1185">Reference proteome</keyword>
<feature type="transmembrane region" description="Helical" evidence="1">
    <location>
        <begin position="104"/>
        <end position="125"/>
    </location>
</feature>
<evidence type="ECO:0000256" key="1">
    <source>
        <dbReference type="SAM" id="Phobius"/>
    </source>
</evidence>
<comment type="caution">
    <text evidence="2">The sequence shown here is derived from an EMBL/GenBank/DDBJ whole genome shotgun (WGS) entry which is preliminary data.</text>
</comment>
<dbReference type="InterPro" id="IPR024244">
    <property type="entry name" value="DUF2537"/>
</dbReference>
<reference evidence="2 3" key="1">
    <citation type="submission" date="2022-03" db="EMBL/GenBank/DDBJ databases">
        <title>Pseudonocardia alaer sp. nov., a novel actinomycete isolated from reed forest soil.</title>
        <authorList>
            <person name="Wang L."/>
        </authorList>
    </citation>
    <scope>NUCLEOTIDE SEQUENCE [LARGE SCALE GENOMIC DNA]</scope>
    <source>
        <strain evidence="2 3">Y-16303</strain>
    </source>
</reference>
<name>A0ABS9TH96_9PSEU</name>
<evidence type="ECO:0000313" key="2">
    <source>
        <dbReference type="EMBL" id="MCH6167911.1"/>
    </source>
</evidence>
<keyword evidence="1" id="KW-1133">Transmembrane helix</keyword>
<accession>A0ABS9TH96</accession>
<dbReference type="EMBL" id="JAKXMK010000016">
    <property type="protein sequence ID" value="MCH6167911.1"/>
    <property type="molecule type" value="Genomic_DNA"/>
</dbReference>
<sequence>MELVAGGRVVLGERQPGDPALPRDLQEALREWAAFAVSVTRSGGPRELELLQRRGRQLASRVADHLGRSVEFTDPITGEVESIQVGSTGPIPRTSGEPTGPTPWATGLAVSAFFAVLIAFADIALSRAFAEAFGLLWVPANLLVGLGLAPSLYLLRATPFWRWPATGAAAGLVAAWLVLLLGLLG</sequence>
<dbReference type="Pfam" id="PF10801">
    <property type="entry name" value="DUF2537"/>
    <property type="match status" value="1"/>
</dbReference>
<dbReference type="RefSeq" id="WP_241038498.1">
    <property type="nucleotide sequence ID" value="NZ_BAAAJF010000012.1"/>
</dbReference>
<gene>
    <name evidence="2" type="ORF">MMF94_19670</name>
</gene>
<proteinExistence type="predicted"/>
<keyword evidence="1" id="KW-0812">Transmembrane</keyword>
<keyword evidence="1" id="KW-0472">Membrane</keyword>
<dbReference type="Proteomes" id="UP001299970">
    <property type="component" value="Unassembled WGS sequence"/>
</dbReference>
<protein>
    <submittedName>
        <fullName evidence="2">DUF2537 domain-containing protein</fullName>
    </submittedName>
</protein>
<feature type="transmembrane region" description="Helical" evidence="1">
    <location>
        <begin position="132"/>
        <end position="155"/>
    </location>
</feature>